<dbReference type="OrthoDB" id="9785139at2"/>
<dbReference type="EMBL" id="VFQF01000003">
    <property type="protein sequence ID" value="TQN45071.1"/>
    <property type="molecule type" value="Genomic_DNA"/>
</dbReference>
<dbReference type="Pfam" id="PF13377">
    <property type="entry name" value="Peripla_BP_3"/>
    <property type="match status" value="1"/>
</dbReference>
<reference evidence="5 6" key="1">
    <citation type="submission" date="2019-06" db="EMBL/GenBank/DDBJ databases">
        <title>Sequencing the genomes of 1000 actinobacteria strains.</title>
        <authorList>
            <person name="Klenk H.-P."/>
        </authorList>
    </citation>
    <scope>NUCLEOTIDE SEQUENCE [LARGE SCALE GENOMIC DNA]</scope>
    <source>
        <strain evidence="5 6">DSM 21776</strain>
    </source>
</reference>
<gene>
    <name evidence="5" type="ORF">FHX52_4303</name>
</gene>
<dbReference type="Gene3D" id="1.10.260.40">
    <property type="entry name" value="lambda repressor-like DNA-binding domains"/>
    <property type="match status" value="1"/>
</dbReference>
<evidence type="ECO:0000256" key="3">
    <source>
        <dbReference type="ARBA" id="ARBA00023163"/>
    </source>
</evidence>
<accession>A0A543PLW5</accession>
<feature type="domain" description="HTH lacI-type" evidence="4">
    <location>
        <begin position="11"/>
        <end position="66"/>
    </location>
</feature>
<evidence type="ECO:0000313" key="6">
    <source>
        <dbReference type="Proteomes" id="UP000320085"/>
    </source>
</evidence>
<dbReference type="CDD" id="cd01392">
    <property type="entry name" value="HTH_LacI"/>
    <property type="match status" value="1"/>
</dbReference>
<dbReference type="Gene3D" id="3.40.50.2300">
    <property type="match status" value="2"/>
</dbReference>
<protein>
    <submittedName>
        <fullName evidence="5">LacI family transcriptional regulator</fullName>
    </submittedName>
</protein>
<dbReference type="SMART" id="SM00354">
    <property type="entry name" value="HTH_LACI"/>
    <property type="match status" value="1"/>
</dbReference>
<dbReference type="Pfam" id="PF00356">
    <property type="entry name" value="LacI"/>
    <property type="match status" value="1"/>
</dbReference>
<keyword evidence="1" id="KW-0805">Transcription regulation</keyword>
<dbReference type="InterPro" id="IPR000843">
    <property type="entry name" value="HTH_LacI"/>
</dbReference>
<dbReference type="InterPro" id="IPR010982">
    <property type="entry name" value="Lambda_DNA-bd_dom_sf"/>
</dbReference>
<dbReference type="SUPFAM" id="SSF53822">
    <property type="entry name" value="Periplasmic binding protein-like I"/>
    <property type="match status" value="1"/>
</dbReference>
<organism evidence="5 6">
    <name type="scientific">Humibacillus xanthopallidus</name>
    <dbReference type="NCBI Taxonomy" id="412689"/>
    <lineage>
        <taxon>Bacteria</taxon>
        <taxon>Bacillati</taxon>
        <taxon>Actinomycetota</taxon>
        <taxon>Actinomycetes</taxon>
        <taxon>Micrococcales</taxon>
        <taxon>Intrasporangiaceae</taxon>
        <taxon>Humibacillus</taxon>
    </lineage>
</organism>
<dbReference type="CDD" id="cd06267">
    <property type="entry name" value="PBP1_LacI_sugar_binding-like"/>
    <property type="match status" value="1"/>
</dbReference>
<dbReference type="PROSITE" id="PS50932">
    <property type="entry name" value="HTH_LACI_2"/>
    <property type="match status" value="1"/>
</dbReference>
<keyword evidence="2" id="KW-0238">DNA-binding</keyword>
<evidence type="ECO:0000259" key="4">
    <source>
        <dbReference type="PROSITE" id="PS50932"/>
    </source>
</evidence>
<keyword evidence="3" id="KW-0804">Transcription</keyword>
<name>A0A543PLW5_9MICO</name>
<dbReference type="RefSeq" id="WP_141824346.1">
    <property type="nucleotide sequence ID" value="NZ_BAAAQC010000009.1"/>
</dbReference>
<dbReference type="GO" id="GO:0003700">
    <property type="term" value="F:DNA-binding transcription factor activity"/>
    <property type="evidence" value="ECO:0007669"/>
    <property type="project" value="TreeGrafter"/>
</dbReference>
<dbReference type="GO" id="GO:0000976">
    <property type="term" value="F:transcription cis-regulatory region binding"/>
    <property type="evidence" value="ECO:0007669"/>
    <property type="project" value="TreeGrafter"/>
</dbReference>
<comment type="caution">
    <text evidence="5">The sequence shown here is derived from an EMBL/GenBank/DDBJ whole genome shotgun (WGS) entry which is preliminary data.</text>
</comment>
<evidence type="ECO:0000256" key="1">
    <source>
        <dbReference type="ARBA" id="ARBA00023015"/>
    </source>
</evidence>
<dbReference type="InterPro" id="IPR046335">
    <property type="entry name" value="LacI/GalR-like_sensor"/>
</dbReference>
<dbReference type="AlphaFoldDB" id="A0A543PLW5"/>
<dbReference type="Proteomes" id="UP000320085">
    <property type="component" value="Unassembled WGS sequence"/>
</dbReference>
<sequence length="344" mass="36379">MARTPSRGRNVTLADVGRHAGVSSAVVSYVVNNGPRPVAPETADRVREAIAFLGYRPNTTARALSTGSTGILGVVHPGTANPFFGEYNDVIYETATRAGIALLTATSAGSAKTERGLIEALAGRNVDGIISMTSMNRHDVARLRDPGIPLLFVNCPFAVPGFHTIGPDAVDGSRRVVGHLLDDHHHAQVALIAGDTGASEPEERESGWRDAHRMRGLEPGPVVRTTFTADGGYEAAQRLLDQPSPASAVFVTSDLQALGVLHAIHSRSLRVPEDIAVVSFDGISEAAHTWPPLTVVRQPLRAMAQVALDNVLSGTEPAHTLVPTELVIRRSCGCSSPGDELLEP</sequence>
<dbReference type="PANTHER" id="PTHR30146:SF109">
    <property type="entry name" value="HTH-TYPE TRANSCRIPTIONAL REGULATOR GALS"/>
    <property type="match status" value="1"/>
</dbReference>
<dbReference type="SUPFAM" id="SSF47413">
    <property type="entry name" value="lambda repressor-like DNA-binding domains"/>
    <property type="match status" value="1"/>
</dbReference>
<evidence type="ECO:0000256" key="2">
    <source>
        <dbReference type="ARBA" id="ARBA00023125"/>
    </source>
</evidence>
<evidence type="ECO:0000313" key="5">
    <source>
        <dbReference type="EMBL" id="TQN45071.1"/>
    </source>
</evidence>
<dbReference type="PANTHER" id="PTHR30146">
    <property type="entry name" value="LACI-RELATED TRANSCRIPTIONAL REPRESSOR"/>
    <property type="match status" value="1"/>
</dbReference>
<dbReference type="InterPro" id="IPR028082">
    <property type="entry name" value="Peripla_BP_I"/>
</dbReference>
<proteinExistence type="predicted"/>